<keyword evidence="3" id="KW-0732">Signal</keyword>
<evidence type="ECO:0000256" key="3">
    <source>
        <dbReference type="SAM" id="SignalP"/>
    </source>
</evidence>
<feature type="compositionally biased region" description="Polar residues" evidence="2">
    <location>
        <begin position="198"/>
        <end position="210"/>
    </location>
</feature>
<dbReference type="VEuPathDB" id="CryptoDB:Cvel_23259"/>
<evidence type="ECO:0000313" key="4">
    <source>
        <dbReference type="EMBL" id="CEM33803.1"/>
    </source>
</evidence>
<organism evidence="4">
    <name type="scientific">Chromera velia CCMP2878</name>
    <dbReference type="NCBI Taxonomy" id="1169474"/>
    <lineage>
        <taxon>Eukaryota</taxon>
        <taxon>Sar</taxon>
        <taxon>Alveolata</taxon>
        <taxon>Colpodellida</taxon>
        <taxon>Chromeraceae</taxon>
        <taxon>Chromera</taxon>
    </lineage>
</organism>
<evidence type="ECO:0000256" key="2">
    <source>
        <dbReference type="SAM" id="MobiDB-lite"/>
    </source>
</evidence>
<feature type="chain" id="PRO_5005190972" evidence="3">
    <location>
        <begin position="18"/>
        <end position="210"/>
    </location>
</feature>
<reference evidence="4" key="1">
    <citation type="submission" date="2014-11" db="EMBL/GenBank/DDBJ databases">
        <authorList>
            <person name="Otto D Thomas"/>
            <person name="Naeem Raeece"/>
        </authorList>
    </citation>
    <scope>NUCLEOTIDE SEQUENCE</scope>
</reference>
<protein>
    <submittedName>
        <fullName evidence="4">Uncharacterized protein</fullName>
    </submittedName>
</protein>
<feature type="coiled-coil region" evidence="1">
    <location>
        <begin position="36"/>
        <end position="90"/>
    </location>
</feature>
<feature type="signal peptide" evidence="3">
    <location>
        <begin position="1"/>
        <end position="17"/>
    </location>
</feature>
<proteinExistence type="predicted"/>
<feature type="compositionally biased region" description="Low complexity" evidence="2">
    <location>
        <begin position="118"/>
        <end position="179"/>
    </location>
</feature>
<dbReference type="AlphaFoldDB" id="A0A0G4GTH9"/>
<accession>A0A0G4GTH9</accession>
<dbReference type="EMBL" id="CDMZ01001521">
    <property type="protein sequence ID" value="CEM33803.1"/>
    <property type="molecule type" value="Genomic_DNA"/>
</dbReference>
<feature type="region of interest" description="Disordered" evidence="2">
    <location>
        <begin position="117"/>
        <end position="210"/>
    </location>
</feature>
<evidence type="ECO:0000256" key="1">
    <source>
        <dbReference type="SAM" id="Coils"/>
    </source>
</evidence>
<name>A0A0G4GTH9_9ALVE</name>
<gene>
    <name evidence="4" type="ORF">Cvel_23259</name>
</gene>
<keyword evidence="1" id="KW-0175">Coiled coil</keyword>
<sequence>MKLAAFLTALLVPLATTSPSPPDSVDSPVASLVAEYKAALDAVQQHTEALKATEEELKADTSNEEIIARLETETAALQAAINKLQQITARASPLLQNAREAQQAVAGRVGRRLQLSLSSGRAGSTSPTSSSSVSSTSSAQASSSPAGSGSSSAASTSPASSGSSSAASTSEAGSGTSSPQYDPDAMVENLEGIMDGMNNAQQSQSQTLSG</sequence>